<protein>
    <recommendedName>
        <fullName evidence="2">DNA-binding transcriptional regulator NtrC</fullName>
    </recommendedName>
    <alternativeName>
        <fullName evidence="14">Nitrogen regulation protein NR(I)</fullName>
    </alternativeName>
    <alternativeName>
        <fullName evidence="15">Nitrogen regulator I</fullName>
    </alternativeName>
</protein>
<keyword evidence="12" id="KW-0804">Transcription</keyword>
<dbReference type="InterPro" id="IPR003593">
    <property type="entry name" value="AAA+_ATPase"/>
</dbReference>
<dbReference type="KEGG" id="amob:HG15A2_32440"/>
<dbReference type="InterPro" id="IPR027417">
    <property type="entry name" value="P-loop_NTPase"/>
</dbReference>
<dbReference type="Pfam" id="PF00158">
    <property type="entry name" value="Sigma54_activat"/>
    <property type="match status" value="1"/>
</dbReference>
<dbReference type="Proteomes" id="UP000319852">
    <property type="component" value="Chromosome"/>
</dbReference>
<dbReference type="Gene3D" id="3.40.50.2300">
    <property type="match status" value="1"/>
</dbReference>
<dbReference type="SUPFAM" id="SSF46689">
    <property type="entry name" value="Homeodomain-like"/>
    <property type="match status" value="1"/>
</dbReference>
<dbReference type="GO" id="GO:0005524">
    <property type="term" value="F:ATP binding"/>
    <property type="evidence" value="ECO:0007669"/>
    <property type="project" value="UniProtKB-KW"/>
</dbReference>
<dbReference type="InterPro" id="IPR025943">
    <property type="entry name" value="Sigma_54_int_dom_ATP-bd_2"/>
</dbReference>
<keyword evidence="13" id="KW-0535">Nitrogen fixation</keyword>
<feature type="domain" description="Sigma-54 factor interaction" evidence="17">
    <location>
        <begin position="140"/>
        <end position="365"/>
    </location>
</feature>
<name>A0A517MYI5_9BACT</name>
<dbReference type="RefSeq" id="WP_145061063.1">
    <property type="nucleotide sequence ID" value="NZ_CP036263.1"/>
</dbReference>
<feature type="modified residue" description="4-aspartylphosphate" evidence="16">
    <location>
        <position position="52"/>
    </location>
</feature>
<dbReference type="PANTHER" id="PTHR32071:SF95">
    <property type="entry name" value="DNA-BINDING TRANSCRIPTIONAL REGULATOR NTRC"/>
    <property type="match status" value="1"/>
</dbReference>
<dbReference type="PROSITE" id="PS50110">
    <property type="entry name" value="RESPONSE_REGULATORY"/>
    <property type="match status" value="1"/>
</dbReference>
<dbReference type="EMBL" id="CP036263">
    <property type="protein sequence ID" value="QDS99913.1"/>
    <property type="molecule type" value="Genomic_DNA"/>
</dbReference>
<dbReference type="SMART" id="SM00448">
    <property type="entry name" value="REC"/>
    <property type="match status" value="1"/>
</dbReference>
<evidence type="ECO:0000256" key="6">
    <source>
        <dbReference type="ARBA" id="ARBA00022741"/>
    </source>
</evidence>
<evidence type="ECO:0000256" key="12">
    <source>
        <dbReference type="ARBA" id="ARBA00023163"/>
    </source>
</evidence>
<keyword evidence="9" id="KW-0805">Transcription regulation</keyword>
<evidence type="ECO:0000256" key="4">
    <source>
        <dbReference type="ARBA" id="ARBA00022491"/>
    </source>
</evidence>
<evidence type="ECO:0000313" key="19">
    <source>
        <dbReference type="EMBL" id="QDS99913.1"/>
    </source>
</evidence>
<proteinExistence type="predicted"/>
<keyword evidence="10" id="KW-0238">DNA-binding</keyword>
<gene>
    <name evidence="19" type="primary">zraR_6</name>
    <name evidence="19" type="ORF">HG15A2_32440</name>
</gene>
<dbReference type="GO" id="GO:0043565">
    <property type="term" value="F:sequence-specific DNA binding"/>
    <property type="evidence" value="ECO:0007669"/>
    <property type="project" value="InterPro"/>
</dbReference>
<evidence type="ECO:0000256" key="1">
    <source>
        <dbReference type="ARBA" id="ARBA00004496"/>
    </source>
</evidence>
<dbReference type="PANTHER" id="PTHR32071">
    <property type="entry name" value="TRANSCRIPTIONAL REGULATORY PROTEIN"/>
    <property type="match status" value="1"/>
</dbReference>
<evidence type="ECO:0000256" key="14">
    <source>
        <dbReference type="ARBA" id="ARBA00029881"/>
    </source>
</evidence>
<evidence type="ECO:0000256" key="16">
    <source>
        <dbReference type="PROSITE-ProRule" id="PRU00169"/>
    </source>
</evidence>
<keyword evidence="11" id="KW-0010">Activator</keyword>
<dbReference type="PROSITE" id="PS50045">
    <property type="entry name" value="SIGMA54_INTERACT_4"/>
    <property type="match status" value="1"/>
</dbReference>
<dbReference type="InterPro" id="IPR000641">
    <property type="entry name" value="CbxX/CfxQ"/>
</dbReference>
<dbReference type="OrthoDB" id="7476585at2"/>
<dbReference type="SUPFAM" id="SSF52172">
    <property type="entry name" value="CheY-like"/>
    <property type="match status" value="1"/>
</dbReference>
<keyword evidence="6" id="KW-0547">Nucleotide-binding</keyword>
<keyword evidence="3" id="KW-0963">Cytoplasm</keyword>
<keyword evidence="5 16" id="KW-0597">Phosphoprotein</keyword>
<dbReference type="GO" id="GO:0000160">
    <property type="term" value="P:phosphorelay signal transduction system"/>
    <property type="evidence" value="ECO:0007669"/>
    <property type="project" value="UniProtKB-KW"/>
</dbReference>
<accession>A0A517MYI5</accession>
<feature type="domain" description="Response regulatory" evidence="18">
    <location>
        <begin position="3"/>
        <end position="117"/>
    </location>
</feature>
<dbReference type="CDD" id="cd00009">
    <property type="entry name" value="AAA"/>
    <property type="match status" value="1"/>
</dbReference>
<dbReference type="PROSITE" id="PS00676">
    <property type="entry name" value="SIGMA54_INTERACT_2"/>
    <property type="match status" value="1"/>
</dbReference>
<dbReference type="SUPFAM" id="SSF52540">
    <property type="entry name" value="P-loop containing nucleoside triphosphate hydrolases"/>
    <property type="match status" value="1"/>
</dbReference>
<keyword evidence="7" id="KW-0067">ATP-binding</keyword>
<evidence type="ECO:0000256" key="10">
    <source>
        <dbReference type="ARBA" id="ARBA00023125"/>
    </source>
</evidence>
<dbReference type="Gene3D" id="3.40.50.300">
    <property type="entry name" value="P-loop containing nucleotide triphosphate hydrolases"/>
    <property type="match status" value="1"/>
</dbReference>
<dbReference type="GO" id="GO:0005737">
    <property type="term" value="C:cytoplasm"/>
    <property type="evidence" value="ECO:0007669"/>
    <property type="project" value="UniProtKB-SubCell"/>
</dbReference>
<keyword evidence="8" id="KW-0902">Two-component regulatory system</keyword>
<dbReference type="InterPro" id="IPR058031">
    <property type="entry name" value="AAA_lid_NorR"/>
</dbReference>
<evidence type="ECO:0000256" key="11">
    <source>
        <dbReference type="ARBA" id="ARBA00023159"/>
    </source>
</evidence>
<evidence type="ECO:0000259" key="18">
    <source>
        <dbReference type="PROSITE" id="PS50110"/>
    </source>
</evidence>
<dbReference type="Pfam" id="PF00072">
    <property type="entry name" value="Response_reg"/>
    <property type="match status" value="1"/>
</dbReference>
<dbReference type="FunFam" id="3.40.50.300:FF:000006">
    <property type="entry name" value="DNA-binding transcriptional regulator NtrC"/>
    <property type="match status" value="1"/>
</dbReference>
<comment type="subcellular location">
    <subcellularLocation>
        <location evidence="1">Cytoplasm</location>
    </subcellularLocation>
</comment>
<evidence type="ECO:0000256" key="9">
    <source>
        <dbReference type="ARBA" id="ARBA00023015"/>
    </source>
</evidence>
<organism evidence="19 20">
    <name type="scientific">Adhaeretor mobilis</name>
    <dbReference type="NCBI Taxonomy" id="1930276"/>
    <lineage>
        <taxon>Bacteria</taxon>
        <taxon>Pseudomonadati</taxon>
        <taxon>Planctomycetota</taxon>
        <taxon>Planctomycetia</taxon>
        <taxon>Pirellulales</taxon>
        <taxon>Lacipirellulaceae</taxon>
        <taxon>Adhaeretor</taxon>
    </lineage>
</organism>
<dbReference type="Gene3D" id="1.10.10.60">
    <property type="entry name" value="Homeodomain-like"/>
    <property type="match status" value="1"/>
</dbReference>
<evidence type="ECO:0000259" key="17">
    <source>
        <dbReference type="PROSITE" id="PS50045"/>
    </source>
</evidence>
<evidence type="ECO:0000256" key="13">
    <source>
        <dbReference type="ARBA" id="ARBA00023231"/>
    </source>
</evidence>
<dbReference type="Pfam" id="PF25601">
    <property type="entry name" value="AAA_lid_14"/>
    <property type="match status" value="1"/>
</dbReference>
<dbReference type="InterPro" id="IPR002197">
    <property type="entry name" value="HTH_Fis"/>
</dbReference>
<dbReference type="Gene3D" id="1.10.8.60">
    <property type="match status" value="1"/>
</dbReference>
<keyword evidence="4" id="KW-0678">Repressor</keyword>
<evidence type="ECO:0000256" key="5">
    <source>
        <dbReference type="ARBA" id="ARBA00022553"/>
    </source>
</evidence>
<dbReference type="InterPro" id="IPR001789">
    <property type="entry name" value="Sig_transdc_resp-reg_receiver"/>
</dbReference>
<keyword evidence="20" id="KW-1185">Reference proteome</keyword>
<evidence type="ECO:0000256" key="15">
    <source>
        <dbReference type="ARBA" id="ARBA00031910"/>
    </source>
</evidence>
<dbReference type="GO" id="GO:0006355">
    <property type="term" value="P:regulation of DNA-templated transcription"/>
    <property type="evidence" value="ECO:0007669"/>
    <property type="project" value="InterPro"/>
</dbReference>
<dbReference type="SMART" id="SM00382">
    <property type="entry name" value="AAA"/>
    <property type="match status" value="1"/>
</dbReference>
<dbReference type="InterPro" id="IPR009057">
    <property type="entry name" value="Homeodomain-like_sf"/>
</dbReference>
<evidence type="ECO:0000256" key="2">
    <source>
        <dbReference type="ARBA" id="ARBA00019059"/>
    </source>
</evidence>
<dbReference type="InterPro" id="IPR002078">
    <property type="entry name" value="Sigma_54_int"/>
</dbReference>
<evidence type="ECO:0000313" key="20">
    <source>
        <dbReference type="Proteomes" id="UP000319852"/>
    </source>
</evidence>
<sequence length="468" mass="50431">MSRILVVDDEQSICWGFVKLGENMGHQVTTAASAEEGLRLAAQLPPDLLILDVRLPGMDGLTALDKFRALIGSAPVIVITAFGALDVAVEAVRGGAFEYLIKPFDLADVRAAIERALRSVDDIAVAPSHDASDNALHGEMVGATPVMQSLFKRIALAAQSEANILVTGESGVGKELAALAVHRYSPRTEFPFVAVNVAALNSNLAESELFGHVDGAFTGTKGTRVGLLQQADGGTLFLDEVADIPIQLQVKLLRAIEQQEVLPVGADEPVKTSFRVISATHQNLNSQVKAGAFRHDLFYRISAFEIEIPALRQRVEDIPLLASYFAAQVGGGSLSMAEDTLADLKQRPWHGNVRELRNAIEHASVVARTGIILPEHLPLEQASWNPEEATPTRSASLTDASNQRANELLDDPTASGMVYETLLKEAEAPLLSRAMERFGNECAPAARALGLHRTTLKKKLKQHNIESD</sequence>
<dbReference type="PRINTS" id="PR00819">
    <property type="entry name" value="CBXCFQXSUPER"/>
</dbReference>
<evidence type="ECO:0000256" key="8">
    <source>
        <dbReference type="ARBA" id="ARBA00023012"/>
    </source>
</evidence>
<dbReference type="InterPro" id="IPR011006">
    <property type="entry name" value="CheY-like_superfamily"/>
</dbReference>
<reference evidence="19 20" key="1">
    <citation type="submission" date="2019-02" db="EMBL/GenBank/DDBJ databases">
        <title>Deep-cultivation of Planctomycetes and their phenomic and genomic characterization uncovers novel biology.</title>
        <authorList>
            <person name="Wiegand S."/>
            <person name="Jogler M."/>
            <person name="Boedeker C."/>
            <person name="Pinto D."/>
            <person name="Vollmers J."/>
            <person name="Rivas-Marin E."/>
            <person name="Kohn T."/>
            <person name="Peeters S.H."/>
            <person name="Heuer A."/>
            <person name="Rast P."/>
            <person name="Oberbeckmann S."/>
            <person name="Bunk B."/>
            <person name="Jeske O."/>
            <person name="Meyerdierks A."/>
            <person name="Storesund J.E."/>
            <person name="Kallscheuer N."/>
            <person name="Luecker S."/>
            <person name="Lage O.M."/>
            <person name="Pohl T."/>
            <person name="Merkel B.J."/>
            <person name="Hornburger P."/>
            <person name="Mueller R.-W."/>
            <person name="Bruemmer F."/>
            <person name="Labrenz M."/>
            <person name="Spormann A.M."/>
            <person name="Op den Camp H."/>
            <person name="Overmann J."/>
            <person name="Amann R."/>
            <person name="Jetten M.S.M."/>
            <person name="Mascher T."/>
            <person name="Medema M.H."/>
            <person name="Devos D.P."/>
            <person name="Kaster A.-K."/>
            <person name="Ovreas L."/>
            <person name="Rohde M."/>
            <person name="Galperin M.Y."/>
            <person name="Jogler C."/>
        </authorList>
    </citation>
    <scope>NUCLEOTIDE SEQUENCE [LARGE SCALE GENOMIC DNA]</scope>
    <source>
        <strain evidence="19 20">HG15A2</strain>
    </source>
</reference>
<dbReference type="PRINTS" id="PR01590">
    <property type="entry name" value="HTHFIS"/>
</dbReference>
<evidence type="ECO:0000256" key="3">
    <source>
        <dbReference type="ARBA" id="ARBA00022490"/>
    </source>
</evidence>
<dbReference type="AlphaFoldDB" id="A0A517MYI5"/>
<evidence type="ECO:0000256" key="7">
    <source>
        <dbReference type="ARBA" id="ARBA00022840"/>
    </source>
</evidence>
<dbReference type="Pfam" id="PF02954">
    <property type="entry name" value="HTH_8"/>
    <property type="match status" value="1"/>
</dbReference>